<dbReference type="GO" id="GO:0005840">
    <property type="term" value="C:ribosome"/>
    <property type="evidence" value="ECO:0007669"/>
    <property type="project" value="UniProtKB-KW"/>
</dbReference>
<gene>
    <name evidence="5" type="ORF">A3F27_00480</name>
</gene>
<dbReference type="InterPro" id="IPR005822">
    <property type="entry name" value="Ribosomal_uL13"/>
</dbReference>
<dbReference type="GO" id="GO:0003729">
    <property type="term" value="F:mRNA binding"/>
    <property type="evidence" value="ECO:0007669"/>
    <property type="project" value="TreeGrafter"/>
</dbReference>
<dbReference type="GO" id="GO:0006412">
    <property type="term" value="P:translation"/>
    <property type="evidence" value="ECO:0007669"/>
    <property type="project" value="InterPro"/>
</dbReference>
<reference evidence="5 6" key="1">
    <citation type="journal article" date="2016" name="Nat. Commun.">
        <title>Thousands of microbial genomes shed light on interconnected biogeochemical processes in an aquifer system.</title>
        <authorList>
            <person name="Anantharaman K."/>
            <person name="Brown C.T."/>
            <person name="Hug L.A."/>
            <person name="Sharon I."/>
            <person name="Castelle C.J."/>
            <person name="Probst A.J."/>
            <person name="Thomas B.C."/>
            <person name="Singh A."/>
            <person name="Wilkins M.J."/>
            <person name="Karaoz U."/>
            <person name="Brodie E.L."/>
            <person name="Williams K.H."/>
            <person name="Hubbard S.S."/>
            <person name="Banfield J.F."/>
        </authorList>
    </citation>
    <scope>NUCLEOTIDE SEQUENCE [LARGE SCALE GENOMIC DNA]</scope>
</reference>
<protein>
    <recommendedName>
        <fullName evidence="4">50S ribosomal protein L13</fullName>
    </recommendedName>
</protein>
<dbReference type="EMBL" id="MFLP01000030">
    <property type="protein sequence ID" value="OGG69582.1"/>
    <property type="molecule type" value="Genomic_DNA"/>
</dbReference>
<evidence type="ECO:0000256" key="3">
    <source>
        <dbReference type="ARBA" id="ARBA00023274"/>
    </source>
</evidence>
<dbReference type="PANTHER" id="PTHR11545">
    <property type="entry name" value="RIBOSOMAL PROTEIN L13"/>
    <property type="match status" value="1"/>
</dbReference>
<dbReference type="CDD" id="cd00392">
    <property type="entry name" value="Ribosomal_L13"/>
    <property type="match status" value="1"/>
</dbReference>
<dbReference type="SUPFAM" id="SSF52161">
    <property type="entry name" value="Ribosomal protein L13"/>
    <property type="match status" value="1"/>
</dbReference>
<dbReference type="Gene3D" id="3.90.1180.10">
    <property type="entry name" value="Ribosomal protein L13"/>
    <property type="match status" value="1"/>
</dbReference>
<evidence type="ECO:0000256" key="1">
    <source>
        <dbReference type="ARBA" id="ARBA00006227"/>
    </source>
</evidence>
<accession>A0A1F6E8T0</accession>
<comment type="similarity">
    <text evidence="1">Belongs to the universal ribosomal protein uL13 family.</text>
</comment>
<evidence type="ECO:0000313" key="5">
    <source>
        <dbReference type="EMBL" id="OGG69582.1"/>
    </source>
</evidence>
<organism evidence="5 6">
    <name type="scientific">Candidatus Kaiserbacteria bacterium RIFCSPHIGHO2_12_FULL_53_13</name>
    <dbReference type="NCBI Taxonomy" id="1798502"/>
    <lineage>
        <taxon>Bacteria</taxon>
        <taxon>Candidatus Kaiseribacteriota</taxon>
    </lineage>
</organism>
<keyword evidence="2" id="KW-0689">Ribosomal protein</keyword>
<sequence length="118" mass="12943">MAAKTEFTIDAEGKSLGRVASQAAKTLMGKTSPDYVPNIRSDVKVLIVNAGKLSMPEKKRLGKKYTTYSGYPGGLKTERLGALNARKGHGEPLRRAIERMLPRNTLRVGRMKNLTITV</sequence>
<comment type="caution">
    <text evidence="5">The sequence shown here is derived from an EMBL/GenBank/DDBJ whole genome shotgun (WGS) entry which is preliminary data.</text>
</comment>
<proteinExistence type="inferred from homology"/>
<dbReference type="Proteomes" id="UP000176689">
    <property type="component" value="Unassembled WGS sequence"/>
</dbReference>
<dbReference type="GO" id="GO:1990904">
    <property type="term" value="C:ribonucleoprotein complex"/>
    <property type="evidence" value="ECO:0007669"/>
    <property type="project" value="UniProtKB-KW"/>
</dbReference>
<evidence type="ECO:0000256" key="4">
    <source>
        <dbReference type="ARBA" id="ARBA00035499"/>
    </source>
</evidence>
<keyword evidence="3" id="KW-0687">Ribonucleoprotein</keyword>
<dbReference type="PIRSF" id="PIRSF002181">
    <property type="entry name" value="Ribosomal_L13"/>
    <property type="match status" value="1"/>
</dbReference>
<name>A0A1F6E8T0_9BACT</name>
<dbReference type="InterPro" id="IPR005823">
    <property type="entry name" value="Ribosomal_uL13_bac-type"/>
</dbReference>
<evidence type="ECO:0000256" key="2">
    <source>
        <dbReference type="ARBA" id="ARBA00022980"/>
    </source>
</evidence>
<dbReference type="Pfam" id="PF00572">
    <property type="entry name" value="Ribosomal_L13"/>
    <property type="match status" value="1"/>
</dbReference>
<dbReference type="AlphaFoldDB" id="A0A1F6E8T0"/>
<dbReference type="GO" id="GO:0003735">
    <property type="term" value="F:structural constituent of ribosome"/>
    <property type="evidence" value="ECO:0007669"/>
    <property type="project" value="InterPro"/>
</dbReference>
<dbReference type="InterPro" id="IPR036899">
    <property type="entry name" value="Ribosomal_uL13_sf"/>
</dbReference>
<evidence type="ECO:0000313" key="6">
    <source>
        <dbReference type="Proteomes" id="UP000176689"/>
    </source>
</evidence>
<dbReference type="PANTHER" id="PTHR11545:SF2">
    <property type="entry name" value="LARGE RIBOSOMAL SUBUNIT PROTEIN UL13M"/>
    <property type="match status" value="1"/>
</dbReference>
<dbReference type="GO" id="GO:0017148">
    <property type="term" value="P:negative regulation of translation"/>
    <property type="evidence" value="ECO:0007669"/>
    <property type="project" value="TreeGrafter"/>
</dbReference>